<evidence type="ECO:0000256" key="2">
    <source>
        <dbReference type="ARBA" id="ARBA00007330"/>
    </source>
</evidence>
<dbReference type="InterPro" id="IPR006076">
    <property type="entry name" value="FAD-dep_OxRdtase"/>
</dbReference>
<dbReference type="STRING" id="990268.JCM19235_217"/>
<dbReference type="Gene3D" id="3.30.9.10">
    <property type="entry name" value="D-Amino Acid Oxidase, subunit A, domain 2"/>
    <property type="match status" value="1"/>
</dbReference>
<comment type="cofactor">
    <cofactor evidence="1">
        <name>FAD</name>
        <dbReference type="ChEBI" id="CHEBI:57692"/>
    </cofactor>
</comment>
<evidence type="ECO:0000313" key="9">
    <source>
        <dbReference type="Proteomes" id="UP000029228"/>
    </source>
</evidence>
<dbReference type="EMBL" id="BBMR01000007">
    <property type="protein sequence ID" value="GAL20942.1"/>
    <property type="molecule type" value="Genomic_DNA"/>
</dbReference>
<dbReference type="OrthoDB" id="9766796at2"/>
<dbReference type="InterPro" id="IPR038299">
    <property type="entry name" value="DAO_C_sf"/>
</dbReference>
<evidence type="ECO:0000256" key="3">
    <source>
        <dbReference type="ARBA" id="ARBA00022630"/>
    </source>
</evidence>
<proteinExistence type="inferred from homology"/>
<dbReference type="InterPro" id="IPR036188">
    <property type="entry name" value="FAD/NAD-bd_sf"/>
</dbReference>
<dbReference type="InterPro" id="IPR000447">
    <property type="entry name" value="G3P_DH_FAD-dep"/>
</dbReference>
<evidence type="ECO:0000313" key="8">
    <source>
        <dbReference type="EMBL" id="GAL20942.1"/>
    </source>
</evidence>
<dbReference type="PANTHER" id="PTHR11985:SF15">
    <property type="entry name" value="GLYCEROL-3-PHOSPHATE DEHYDROGENASE, MITOCHONDRIAL"/>
    <property type="match status" value="1"/>
</dbReference>
<keyword evidence="9" id="KW-1185">Reference proteome</keyword>
<dbReference type="GO" id="GO:0046168">
    <property type="term" value="P:glycerol-3-phosphate catabolic process"/>
    <property type="evidence" value="ECO:0007669"/>
    <property type="project" value="TreeGrafter"/>
</dbReference>
<dbReference type="GO" id="GO:0004368">
    <property type="term" value="F:glycerol-3-phosphate dehydrogenase (quinone) activity"/>
    <property type="evidence" value="ECO:0007669"/>
    <property type="project" value="UniProtKB-EC"/>
</dbReference>
<dbReference type="Gene3D" id="1.10.8.870">
    <property type="entry name" value="Alpha-glycerophosphate oxidase, cap domain"/>
    <property type="match status" value="1"/>
</dbReference>
<dbReference type="InterPro" id="IPR031656">
    <property type="entry name" value="DAO_C"/>
</dbReference>
<name>A0A090SNJ8_9VIBR</name>
<comment type="similarity">
    <text evidence="2">Belongs to the FAD-dependent glycerol-3-phosphate dehydrogenase family.</text>
</comment>
<dbReference type="PRINTS" id="PR01001">
    <property type="entry name" value="FADG3PDH"/>
</dbReference>
<dbReference type="Pfam" id="PF01266">
    <property type="entry name" value="DAO"/>
    <property type="match status" value="1"/>
</dbReference>
<sequence length="590" mass="65760">MNNNSTAFRRVKESNEFDAVVIGGGINGISVFRELALQGVKVLLVEKDDFCSKASAAPSRMIHGGLRYLENGEFQLVKEALYERNRLLDNAPHFVAPLETTIPIFSTWSGMFDGLFKFLGLKDKPSQRGSVVIKIGLSLYDWFTKRDQLMPNHQMHSSRSTQKRWPMMGGKVKSSATYFDAWISSPERLALELIQEGVEAGGVALNYSMVSGLEQGQLTISNHDAEESIQVKTHHVVNATGAWVDTTNGLLTASSQYMQGTKGSHIIVDNSELLAELDGNMLFYENSEGRVCILFPYFGKVLIGSTDIPVSDPESVRCTDEEIDYIIESLRGVLPKLVISREQIVYQFCGVRPLPSVNTSTTGQIPRSHSLKQDKIGDTHIYSLIGGKWTTFRAFGEEVADELLASLGKTRVCDTKQRAIGGGNGYPVTDSLKATYLASLSERHPQYSQRQMETWFQRYGTACESLLGALQGTQDKALSSLDDYTQGELKFILEREYVSTTLDVLLRRTSIAIEGKLTEESFEEISSLVADHFSWSQSERDKDRAQSKQVLLDFHGVELDALPKVSKPKLQPTVTENEQLLDGEEYVFNQ</sequence>
<keyword evidence="4" id="KW-0274">FAD</keyword>
<evidence type="ECO:0000259" key="6">
    <source>
        <dbReference type="Pfam" id="PF01266"/>
    </source>
</evidence>
<dbReference type="SUPFAM" id="SSF51905">
    <property type="entry name" value="FAD/NAD(P)-binding domain"/>
    <property type="match status" value="1"/>
</dbReference>
<organism evidence="8 9">
    <name type="scientific">Vibrio maritimus</name>
    <dbReference type="NCBI Taxonomy" id="990268"/>
    <lineage>
        <taxon>Bacteria</taxon>
        <taxon>Pseudomonadati</taxon>
        <taxon>Pseudomonadota</taxon>
        <taxon>Gammaproteobacteria</taxon>
        <taxon>Vibrionales</taxon>
        <taxon>Vibrionaceae</taxon>
        <taxon>Vibrio</taxon>
    </lineage>
</organism>
<reference evidence="8 9" key="1">
    <citation type="submission" date="2014-09" db="EMBL/GenBank/DDBJ databases">
        <title>Vibrio maritimus JCM 19235. (C45) whole genome shotgun sequence.</title>
        <authorList>
            <person name="Sawabe T."/>
            <person name="Meirelles P."/>
            <person name="Nakanishi M."/>
            <person name="Sayaka M."/>
            <person name="Hattori M."/>
            <person name="Ohkuma M."/>
        </authorList>
    </citation>
    <scope>NUCLEOTIDE SEQUENCE [LARGE SCALE GENOMIC DNA]</scope>
    <source>
        <strain evidence="9">JCM19235</strain>
    </source>
</reference>
<protein>
    <submittedName>
        <fullName evidence="8">Glycerol-3-phosphate dehydrogenase</fullName>
        <ecNumber evidence="8">1.1.5.3</ecNumber>
    </submittedName>
</protein>
<accession>A0A090SNJ8</accession>
<dbReference type="PANTHER" id="PTHR11985">
    <property type="entry name" value="GLYCEROL-3-PHOSPHATE DEHYDROGENASE"/>
    <property type="match status" value="1"/>
</dbReference>
<evidence type="ECO:0000259" key="7">
    <source>
        <dbReference type="Pfam" id="PF16901"/>
    </source>
</evidence>
<dbReference type="SUPFAM" id="SSF54373">
    <property type="entry name" value="FAD-linked reductases, C-terminal domain"/>
    <property type="match status" value="1"/>
</dbReference>
<dbReference type="Proteomes" id="UP000029228">
    <property type="component" value="Unassembled WGS sequence"/>
</dbReference>
<comment type="caution">
    <text evidence="8">The sequence shown here is derived from an EMBL/GenBank/DDBJ whole genome shotgun (WGS) entry which is preliminary data.</text>
</comment>
<feature type="domain" description="FAD dependent oxidoreductase" evidence="6">
    <location>
        <begin position="18"/>
        <end position="401"/>
    </location>
</feature>
<evidence type="ECO:0000256" key="5">
    <source>
        <dbReference type="ARBA" id="ARBA00023002"/>
    </source>
</evidence>
<gene>
    <name evidence="8" type="ORF">JCM19235_217</name>
</gene>
<dbReference type="Gene3D" id="3.50.50.60">
    <property type="entry name" value="FAD/NAD(P)-binding domain"/>
    <property type="match status" value="1"/>
</dbReference>
<dbReference type="EC" id="1.1.5.3" evidence="8"/>
<evidence type="ECO:0000256" key="4">
    <source>
        <dbReference type="ARBA" id="ARBA00022827"/>
    </source>
</evidence>
<keyword evidence="5 8" id="KW-0560">Oxidoreductase</keyword>
<dbReference type="AlphaFoldDB" id="A0A090SNJ8"/>
<keyword evidence="3" id="KW-0285">Flavoprotein</keyword>
<evidence type="ECO:0000256" key="1">
    <source>
        <dbReference type="ARBA" id="ARBA00001974"/>
    </source>
</evidence>
<feature type="domain" description="Alpha-glycerophosphate oxidase C-terminal" evidence="7">
    <location>
        <begin position="413"/>
        <end position="539"/>
    </location>
</feature>
<dbReference type="Pfam" id="PF16901">
    <property type="entry name" value="DAO_C"/>
    <property type="match status" value="1"/>
</dbReference>